<keyword evidence="9" id="KW-1185">Reference proteome</keyword>
<dbReference type="Proteomes" id="UP001154329">
    <property type="component" value="Chromosome 2"/>
</dbReference>
<evidence type="ECO:0000256" key="7">
    <source>
        <dbReference type="SAM" id="Phobius"/>
    </source>
</evidence>
<dbReference type="GO" id="GO:0045134">
    <property type="term" value="F:UDP phosphatase activity"/>
    <property type="evidence" value="ECO:0007669"/>
    <property type="project" value="TreeGrafter"/>
</dbReference>
<keyword evidence="7" id="KW-0472">Membrane</keyword>
<evidence type="ECO:0000313" key="8">
    <source>
        <dbReference type="EMBL" id="CAH1725256.1"/>
    </source>
</evidence>
<organism evidence="8 9">
    <name type="scientific">Aphis gossypii</name>
    <name type="common">Cotton aphid</name>
    <dbReference type="NCBI Taxonomy" id="80765"/>
    <lineage>
        <taxon>Eukaryota</taxon>
        <taxon>Metazoa</taxon>
        <taxon>Ecdysozoa</taxon>
        <taxon>Arthropoda</taxon>
        <taxon>Hexapoda</taxon>
        <taxon>Insecta</taxon>
        <taxon>Pterygota</taxon>
        <taxon>Neoptera</taxon>
        <taxon>Paraneoptera</taxon>
        <taxon>Hemiptera</taxon>
        <taxon>Sternorrhyncha</taxon>
        <taxon>Aphidomorpha</taxon>
        <taxon>Aphidoidea</taxon>
        <taxon>Aphididae</taxon>
        <taxon>Aphidini</taxon>
        <taxon>Aphis</taxon>
        <taxon>Aphis</taxon>
    </lineage>
</organism>
<keyword evidence="7" id="KW-0812">Transmembrane</keyword>
<dbReference type="SUPFAM" id="SSF101887">
    <property type="entry name" value="Apyrase"/>
    <property type="match status" value="1"/>
</dbReference>
<dbReference type="GO" id="GO:0004382">
    <property type="term" value="F:GDP phosphatase activity"/>
    <property type="evidence" value="ECO:0007669"/>
    <property type="project" value="TreeGrafter"/>
</dbReference>
<evidence type="ECO:0000256" key="1">
    <source>
        <dbReference type="ARBA" id="ARBA00001913"/>
    </source>
</evidence>
<keyword evidence="3" id="KW-0378">Hydrolase</keyword>
<dbReference type="PANTHER" id="PTHR13023:SF3">
    <property type="entry name" value="SOLUBLE CALCIUM-ACTIVATED NUCLEOTIDASE 1"/>
    <property type="match status" value="1"/>
</dbReference>
<evidence type="ECO:0000256" key="3">
    <source>
        <dbReference type="ARBA" id="ARBA00022801"/>
    </source>
</evidence>
<evidence type="ECO:0000256" key="6">
    <source>
        <dbReference type="PIRSR" id="PIRSR609283-1"/>
    </source>
</evidence>
<evidence type="ECO:0000256" key="4">
    <source>
        <dbReference type="ARBA" id="ARBA00022837"/>
    </source>
</evidence>
<evidence type="ECO:0000256" key="5">
    <source>
        <dbReference type="ARBA" id="ARBA00025738"/>
    </source>
</evidence>
<dbReference type="InterPro" id="IPR009283">
    <property type="entry name" value="Apyrase"/>
</dbReference>
<feature type="transmembrane region" description="Helical" evidence="7">
    <location>
        <begin position="51"/>
        <end position="70"/>
    </location>
</feature>
<keyword evidence="4 6" id="KW-0106">Calcium</keyword>
<reference evidence="8" key="2">
    <citation type="submission" date="2022-10" db="EMBL/GenBank/DDBJ databases">
        <authorList>
            <consortium name="ENA_rothamsted_submissions"/>
            <consortium name="culmorum"/>
            <person name="King R."/>
        </authorList>
    </citation>
    <scope>NUCLEOTIDE SEQUENCE</scope>
</reference>
<dbReference type="AlphaFoldDB" id="A0A9P0J234"/>
<evidence type="ECO:0000313" key="9">
    <source>
        <dbReference type="Proteomes" id="UP001154329"/>
    </source>
</evidence>
<comment type="similarity">
    <text evidence="5">Belongs to the apyrase family.</text>
</comment>
<protein>
    <recommendedName>
        <fullName evidence="10">Soluble calcium-activated nucleotidase 1</fullName>
    </recommendedName>
</protein>
<keyword evidence="2 6" id="KW-0479">Metal-binding</keyword>
<name>A0A9P0J234_APHGO</name>
<accession>A0A9P0J234</accession>
<proteinExistence type="inferred from homology"/>
<evidence type="ECO:0008006" key="10">
    <source>
        <dbReference type="Google" id="ProtNLM"/>
    </source>
</evidence>
<feature type="binding site" evidence="6">
    <location>
        <position position="225"/>
    </location>
    <ligand>
        <name>Ca(2+)</name>
        <dbReference type="ChEBI" id="CHEBI:29108"/>
    </ligand>
</feature>
<reference evidence="8" key="1">
    <citation type="submission" date="2022-02" db="EMBL/GenBank/DDBJ databases">
        <authorList>
            <person name="King R."/>
        </authorList>
    </citation>
    <scope>NUCLEOTIDE SEQUENCE</scope>
</reference>
<sequence>MSTDHNHIALNIYNVKNSDHSSSMLKELRQSLSSSQAYRISNSTIRFQTHFVIFVSLIGILFLIVLYNMAYTAPKLVSYGLNHPHDKFVYKLIEPKYPLSQPVSIDNVGIKFRIAIISDLDKASKSQTEKNMWYSYYKKGFLIWYKTNNSIELVWDLEEPKILKSSISMGGRGMELSELVTFNGKIYSFDDRTGIIYSINEDNTVLPWIILMDGNGTDFKGFKSEWATVHNSDLYVGSMGKEWTSSSGKFINNNPMWIKIINKSGHVTHVNWTDNYIAIRKAANINFPGYMIHESCAWSQIHKRWFFLPRRSSSKQYNENDDEYMATNMLISANNNFNNIKVIFCFSTEARNTIILYLEKFGIDFPQLYQFRNYILCFGCHLTYFSTYLLFETYLSFMQTKMFPEHLKVVKFR</sequence>
<dbReference type="PANTHER" id="PTHR13023">
    <property type="entry name" value="APYRASE"/>
    <property type="match status" value="1"/>
</dbReference>
<dbReference type="InterPro" id="IPR036258">
    <property type="entry name" value="Apyrase_sf"/>
</dbReference>
<dbReference type="GO" id="GO:0030166">
    <property type="term" value="P:proteoglycan biosynthetic process"/>
    <property type="evidence" value="ECO:0007669"/>
    <property type="project" value="TreeGrafter"/>
</dbReference>
<comment type="cofactor">
    <cofactor evidence="1 6">
        <name>Ca(2+)</name>
        <dbReference type="ChEBI" id="CHEBI:29108"/>
    </cofactor>
</comment>
<feature type="binding site" evidence="6">
    <location>
        <position position="178"/>
    </location>
    <ligand>
        <name>Ca(2+)</name>
        <dbReference type="ChEBI" id="CHEBI:29108"/>
    </ligand>
</feature>
<evidence type="ECO:0000256" key="2">
    <source>
        <dbReference type="ARBA" id="ARBA00022723"/>
    </source>
</evidence>
<dbReference type="Gene3D" id="2.120.10.100">
    <property type="entry name" value="Apyrase"/>
    <property type="match status" value="1"/>
</dbReference>
<keyword evidence="7" id="KW-1133">Transmembrane helix</keyword>
<dbReference type="EMBL" id="OU899035">
    <property type="protein sequence ID" value="CAH1725256.1"/>
    <property type="molecule type" value="Genomic_DNA"/>
</dbReference>
<feature type="binding site" evidence="6">
    <location>
        <position position="177"/>
    </location>
    <ligand>
        <name>Ca(2+)</name>
        <dbReference type="ChEBI" id="CHEBI:29108"/>
    </ligand>
</feature>
<dbReference type="Pfam" id="PF06079">
    <property type="entry name" value="Apyrase"/>
    <property type="match status" value="1"/>
</dbReference>
<feature type="binding site" evidence="6">
    <location>
        <position position="294"/>
    </location>
    <ligand>
        <name>Ca(2+)</name>
        <dbReference type="ChEBI" id="CHEBI:29108"/>
    </ligand>
</feature>
<dbReference type="GO" id="GO:0005509">
    <property type="term" value="F:calcium ion binding"/>
    <property type="evidence" value="ECO:0007669"/>
    <property type="project" value="InterPro"/>
</dbReference>
<gene>
    <name evidence="8" type="ORF">APHIGO_LOCUS6375</name>
</gene>